<dbReference type="PANTHER" id="PTHR12979:SF5">
    <property type="entry name" value="CCR4-NOT TRANSCRIPTION COMPLEX SUBUNIT 10"/>
    <property type="match status" value="1"/>
</dbReference>
<dbReference type="AlphaFoldDB" id="A0A9Q0MUY4"/>
<comment type="caution">
    <text evidence="3">The sequence shown here is derived from an EMBL/GenBank/DDBJ whole genome shotgun (WGS) entry which is preliminary data.</text>
</comment>
<keyword evidence="2" id="KW-0810">Translation regulation</keyword>
<gene>
    <name evidence="3" type="primary">Not10</name>
    <name evidence="3" type="ORF">Bhyg_10741</name>
</gene>
<dbReference type="GO" id="GO:0030014">
    <property type="term" value="C:CCR4-NOT complex"/>
    <property type="evidence" value="ECO:0007669"/>
    <property type="project" value="UniProtKB-UniRule"/>
</dbReference>
<evidence type="ECO:0000313" key="3">
    <source>
        <dbReference type="EMBL" id="KAJ6638009.1"/>
    </source>
</evidence>
<dbReference type="GO" id="GO:0005737">
    <property type="term" value="C:cytoplasm"/>
    <property type="evidence" value="ECO:0007669"/>
    <property type="project" value="UniProtKB-SubCell"/>
</dbReference>
<dbReference type="Gene3D" id="1.25.40.10">
    <property type="entry name" value="Tetratricopeptide repeat domain"/>
    <property type="match status" value="1"/>
</dbReference>
<dbReference type="EMBL" id="WJQU01000003">
    <property type="protein sequence ID" value="KAJ6638009.1"/>
    <property type="molecule type" value="Genomic_DNA"/>
</dbReference>
<accession>A0A9Q0MUY4</accession>
<evidence type="ECO:0000256" key="1">
    <source>
        <dbReference type="ARBA" id="ARBA00010080"/>
    </source>
</evidence>
<evidence type="ECO:0000313" key="4">
    <source>
        <dbReference type="Proteomes" id="UP001151699"/>
    </source>
</evidence>
<dbReference type="GO" id="GO:0005634">
    <property type="term" value="C:nucleus"/>
    <property type="evidence" value="ECO:0007669"/>
    <property type="project" value="UniProtKB-SubCell"/>
</dbReference>
<dbReference type="InterPro" id="IPR011990">
    <property type="entry name" value="TPR-like_helical_dom_sf"/>
</dbReference>
<dbReference type="GO" id="GO:0031047">
    <property type="term" value="P:regulatory ncRNA-mediated gene silencing"/>
    <property type="evidence" value="ECO:0007669"/>
    <property type="project" value="UniProtKB-UniRule"/>
</dbReference>
<dbReference type="SUPFAM" id="SSF48452">
    <property type="entry name" value="TPR-like"/>
    <property type="match status" value="1"/>
</dbReference>
<dbReference type="InterPro" id="IPR019734">
    <property type="entry name" value="TPR_rpt"/>
</dbReference>
<keyword evidence="2" id="KW-0963">Cytoplasm</keyword>
<dbReference type="PANTHER" id="PTHR12979">
    <property type="entry name" value="CCR4-NOT TRANSCRIPTION COMPLEX SUBUNIT 10"/>
    <property type="match status" value="1"/>
</dbReference>
<keyword evidence="2" id="KW-0804">Transcription</keyword>
<name>A0A9Q0MUY4_9DIPT</name>
<dbReference type="Proteomes" id="UP001151699">
    <property type="component" value="Chromosome X"/>
</dbReference>
<keyword evidence="4" id="KW-1185">Reference proteome</keyword>
<keyword evidence="2" id="KW-0539">Nucleus</keyword>
<comment type="function">
    <text evidence="2">Component of the CCR4-NOT complex which is one of the major cellular mRNA deadenylases and is linked to various cellular processes including bulk mRNA degradation, miRNA-mediated repression, translational repression during translational initiation and general transcription regulation.</text>
</comment>
<comment type="similarity">
    <text evidence="1 2">Belongs to the CNOT10 family.</text>
</comment>
<protein>
    <recommendedName>
        <fullName evidence="2">CCR4-NOT transcription complex subunit 10</fullName>
    </recommendedName>
</protein>
<dbReference type="GO" id="GO:0017148">
    <property type="term" value="P:negative regulation of translation"/>
    <property type="evidence" value="ECO:0007669"/>
    <property type="project" value="TreeGrafter"/>
</dbReference>
<organism evidence="3 4">
    <name type="scientific">Pseudolycoriella hygida</name>
    <dbReference type="NCBI Taxonomy" id="35572"/>
    <lineage>
        <taxon>Eukaryota</taxon>
        <taxon>Metazoa</taxon>
        <taxon>Ecdysozoa</taxon>
        <taxon>Arthropoda</taxon>
        <taxon>Hexapoda</taxon>
        <taxon>Insecta</taxon>
        <taxon>Pterygota</taxon>
        <taxon>Neoptera</taxon>
        <taxon>Endopterygota</taxon>
        <taxon>Diptera</taxon>
        <taxon>Nematocera</taxon>
        <taxon>Sciaroidea</taxon>
        <taxon>Sciaridae</taxon>
        <taxon>Pseudolycoriella</taxon>
    </lineage>
</organism>
<dbReference type="SMART" id="SM00028">
    <property type="entry name" value="TPR"/>
    <property type="match status" value="3"/>
</dbReference>
<reference evidence="3" key="1">
    <citation type="submission" date="2022-07" db="EMBL/GenBank/DDBJ databases">
        <authorList>
            <person name="Trinca V."/>
            <person name="Uliana J.V.C."/>
            <person name="Torres T.T."/>
            <person name="Ward R.J."/>
            <person name="Monesi N."/>
        </authorList>
    </citation>
    <scope>NUCLEOTIDE SEQUENCE</scope>
    <source>
        <strain evidence="3">HSMRA1968</strain>
        <tissue evidence="3">Whole embryos</tissue>
    </source>
</reference>
<dbReference type="GO" id="GO:0006402">
    <property type="term" value="P:mRNA catabolic process"/>
    <property type="evidence" value="ECO:0007669"/>
    <property type="project" value="TreeGrafter"/>
</dbReference>
<sequence>MTDNDSKTTCISEHDRALTVNALEEFNNNNYGTCIQNLVELESSIGVDPCIIHNKAVAELYKSDFKNYEQFHKVLNQLIGKAVDSNNYEFENVKMATVYFNKAVILFQMRQHQAALKIMFAVMKHIDKLDDKLVQRAGLLTINLLLNTNQPKKADALVELLQVRLNISSESLTSDEDDESDLSRDKKKEKSLKSLDFFKWMFRLYKIRSNVLNVKNLLIPNEDTSEVSILRAHQYYNGIDYQMAAKELSKNFSNPQSNIKKNGEDHNTIIANNMGIIHFHVRHYAMAARFFQHALTFDQTAMESVGDAPPLQCLGATKRPEILYNLGIAMLHLQRPMEAFECLLIPLNYYHNNPRLWLRLADACIMVHTQNLKEKENKNIVLAVVGSGTHRKYIIQRTSMKYVSDESQSFAIPSTNLEFASLCLRNTITLIEHHCNEIKRTPPTASNADWMQIDERNQCNPSKPLNMNTINKLKCAALCKFSYVQLCLGEYLLALKSAKELLQLTYLPDVHAMLGHMYSAEALVMLDRITEARTFLEPKFIAELKEDDFIHRGSPDWNINTKEAAQSILKYNLAVTLVLQGETELARGMMSTCKHPIVFSHLKMLKMYMDLQSGNIENCRKMVKMDTPKYA</sequence>
<keyword evidence="2" id="KW-0943">RNA-mediated gene silencing</keyword>
<evidence type="ECO:0000256" key="2">
    <source>
        <dbReference type="RuleBase" id="RU367083"/>
    </source>
</evidence>
<keyword evidence="2" id="KW-0805">Transcription regulation</keyword>
<comment type="subcellular location">
    <subcellularLocation>
        <location evidence="2">Cytoplasm</location>
    </subcellularLocation>
    <subcellularLocation>
        <location evidence="2">Nucleus</location>
    </subcellularLocation>
</comment>
<dbReference type="InterPro" id="IPR039740">
    <property type="entry name" value="CNOT10"/>
</dbReference>
<dbReference type="OrthoDB" id="25157at2759"/>
<proteinExistence type="inferred from homology"/>